<keyword evidence="3" id="KW-1185">Reference proteome</keyword>
<sequence length="373" mass="41350">MQPSPAEGEGRCPHMRRATFPGVTTFPDEPPPPDDTMPQPPRRKTAKRRLGLAAKLALLPVGLAGGWIAYSRLAIDHRKPLPPALPGTREVIETEAGSVSFYASTEGEGVPLLLIHSINAAANAYEVRPLYLHYAGRRPVYAIDLPGFGFSERSDRLYTPRLMSDAIRALAAEIRRRHGTLPIDAFALSLSAEYLARTALERPQDYRSLGLISPTGFDARLSGEGPAQSTKGSGIARAIVSVPLWGRPLFDLLVSRPSMRFFLEKTWGSRDIDEGLFEYDQLSAHQPGAEHAPFSFLSGHLFPDDISRIYPRLALPVWAVHRQRGDFVDYRHLDTVADKPNWTIAVLPTGAFPHFERLGEVTRRYDAFLAALR</sequence>
<dbReference type="Gene3D" id="3.40.50.1820">
    <property type="entry name" value="alpha/beta hydrolase"/>
    <property type="match status" value="1"/>
</dbReference>
<feature type="region of interest" description="Disordered" evidence="1">
    <location>
        <begin position="1"/>
        <end position="45"/>
    </location>
</feature>
<evidence type="ECO:0008006" key="4">
    <source>
        <dbReference type="Google" id="ProtNLM"/>
    </source>
</evidence>
<dbReference type="Proteomes" id="UP001055125">
    <property type="component" value="Unassembled WGS sequence"/>
</dbReference>
<comment type="caution">
    <text evidence="2">The sequence shown here is derived from an EMBL/GenBank/DDBJ whole genome shotgun (WGS) entry which is preliminary data.</text>
</comment>
<dbReference type="InterPro" id="IPR029058">
    <property type="entry name" value="AB_hydrolase_fold"/>
</dbReference>
<dbReference type="SUPFAM" id="SSF53474">
    <property type="entry name" value="alpha/beta-Hydrolases"/>
    <property type="match status" value="1"/>
</dbReference>
<feature type="compositionally biased region" description="Pro residues" evidence="1">
    <location>
        <begin position="28"/>
        <end position="40"/>
    </location>
</feature>
<dbReference type="PANTHER" id="PTHR46438:SF2">
    <property type="entry name" value="ALPHA_BETA-HYDROLASES SUPERFAMILY PROTEIN"/>
    <property type="match status" value="1"/>
</dbReference>
<name>A0ABQ4RVZ6_9HYPH</name>
<organism evidence="2 3">
    <name type="scientific">Methylobacterium iners</name>
    <dbReference type="NCBI Taxonomy" id="418707"/>
    <lineage>
        <taxon>Bacteria</taxon>
        <taxon>Pseudomonadati</taxon>
        <taxon>Pseudomonadota</taxon>
        <taxon>Alphaproteobacteria</taxon>
        <taxon>Hyphomicrobiales</taxon>
        <taxon>Methylobacteriaceae</taxon>
        <taxon>Methylobacterium</taxon>
    </lineage>
</organism>
<reference evidence="2" key="1">
    <citation type="journal article" date="2021" name="Front. Microbiol.">
        <title>Comprehensive Comparative Genomics and Phenotyping of Methylobacterium Species.</title>
        <authorList>
            <person name="Alessa O."/>
            <person name="Ogura Y."/>
            <person name="Fujitani Y."/>
            <person name="Takami H."/>
            <person name="Hayashi T."/>
            <person name="Sahin N."/>
            <person name="Tani A."/>
        </authorList>
    </citation>
    <scope>NUCLEOTIDE SEQUENCE</scope>
    <source>
        <strain evidence="2">DSM 19015</strain>
    </source>
</reference>
<protein>
    <recommendedName>
        <fullName evidence="4">Alpha/beta hydrolase</fullName>
    </recommendedName>
</protein>
<evidence type="ECO:0000313" key="3">
    <source>
        <dbReference type="Proteomes" id="UP001055125"/>
    </source>
</evidence>
<dbReference type="PANTHER" id="PTHR46438">
    <property type="entry name" value="ALPHA/BETA-HYDROLASES SUPERFAMILY PROTEIN"/>
    <property type="match status" value="1"/>
</dbReference>
<proteinExistence type="predicted"/>
<reference evidence="2" key="2">
    <citation type="submission" date="2021-08" db="EMBL/GenBank/DDBJ databases">
        <authorList>
            <person name="Tani A."/>
            <person name="Ola A."/>
            <person name="Ogura Y."/>
            <person name="Katsura K."/>
            <person name="Hayashi T."/>
        </authorList>
    </citation>
    <scope>NUCLEOTIDE SEQUENCE</scope>
    <source>
        <strain evidence="2">DSM 19015</strain>
    </source>
</reference>
<evidence type="ECO:0000256" key="1">
    <source>
        <dbReference type="SAM" id="MobiDB-lite"/>
    </source>
</evidence>
<accession>A0ABQ4RVZ6</accession>
<evidence type="ECO:0000313" key="2">
    <source>
        <dbReference type="EMBL" id="GJD93843.1"/>
    </source>
</evidence>
<dbReference type="EMBL" id="BPQP01000016">
    <property type="protein sequence ID" value="GJD93843.1"/>
    <property type="molecule type" value="Genomic_DNA"/>
</dbReference>
<gene>
    <name evidence="2" type="ORF">OCOJLMKI_1041</name>
</gene>